<keyword evidence="2" id="KW-1185">Reference proteome</keyword>
<accession>A0A8T0F9S3</accession>
<proteinExistence type="predicted"/>
<dbReference type="AlphaFoldDB" id="A0A8T0F9S3"/>
<name>A0A8T0F9S3_ARGBR</name>
<reference evidence="1" key="1">
    <citation type="journal article" date="2020" name="bioRxiv">
        <title>Chromosome-level reference genome of the European wasp spider Argiope bruennichi: a resource for studies on range expansion and evolutionary adaptation.</title>
        <authorList>
            <person name="Sheffer M.M."/>
            <person name="Hoppe A."/>
            <person name="Krehenwinkel H."/>
            <person name="Uhl G."/>
            <person name="Kuss A.W."/>
            <person name="Jensen L."/>
            <person name="Jensen C."/>
            <person name="Gillespie R.G."/>
            <person name="Hoff K.J."/>
            <person name="Prost S."/>
        </authorList>
    </citation>
    <scope>NUCLEOTIDE SEQUENCE</scope>
</reference>
<dbReference type="EMBL" id="JABXBU010000030">
    <property type="protein sequence ID" value="KAF8785733.1"/>
    <property type="molecule type" value="Genomic_DNA"/>
</dbReference>
<gene>
    <name evidence="1" type="ORF">HNY73_011243</name>
</gene>
<evidence type="ECO:0000313" key="2">
    <source>
        <dbReference type="Proteomes" id="UP000807504"/>
    </source>
</evidence>
<comment type="caution">
    <text evidence="1">The sequence shown here is derived from an EMBL/GenBank/DDBJ whole genome shotgun (WGS) entry which is preliminary data.</text>
</comment>
<evidence type="ECO:0000313" key="1">
    <source>
        <dbReference type="EMBL" id="KAF8785733.1"/>
    </source>
</evidence>
<dbReference type="Proteomes" id="UP000807504">
    <property type="component" value="Unassembled WGS sequence"/>
</dbReference>
<reference evidence="1" key="2">
    <citation type="submission" date="2020-06" db="EMBL/GenBank/DDBJ databases">
        <authorList>
            <person name="Sheffer M."/>
        </authorList>
    </citation>
    <scope>NUCLEOTIDE SEQUENCE</scope>
</reference>
<organism evidence="1 2">
    <name type="scientific">Argiope bruennichi</name>
    <name type="common">Wasp spider</name>
    <name type="synonym">Aranea bruennichi</name>
    <dbReference type="NCBI Taxonomy" id="94029"/>
    <lineage>
        <taxon>Eukaryota</taxon>
        <taxon>Metazoa</taxon>
        <taxon>Ecdysozoa</taxon>
        <taxon>Arthropoda</taxon>
        <taxon>Chelicerata</taxon>
        <taxon>Arachnida</taxon>
        <taxon>Araneae</taxon>
        <taxon>Araneomorphae</taxon>
        <taxon>Entelegynae</taxon>
        <taxon>Araneoidea</taxon>
        <taxon>Araneidae</taxon>
        <taxon>Argiope</taxon>
    </lineage>
</organism>
<sequence>MISNGIVEMAALSELLPQHSPSFTSSQAPDSFFVSSFPSYSNCSLILLALEKITYYRKCDTCLNTFKSPNY</sequence>
<protein>
    <submittedName>
        <fullName evidence="1">Uncharacterized protein</fullName>
    </submittedName>
</protein>